<dbReference type="PANTHER" id="PTHR34075:SF5">
    <property type="entry name" value="BLR3430 PROTEIN"/>
    <property type="match status" value="1"/>
</dbReference>
<dbReference type="SUPFAM" id="SSF50249">
    <property type="entry name" value="Nucleic acid-binding proteins"/>
    <property type="match status" value="1"/>
</dbReference>
<evidence type="ECO:0000313" key="4">
    <source>
        <dbReference type="Proteomes" id="UP001432166"/>
    </source>
</evidence>
<dbReference type="EMBL" id="CP108133">
    <property type="protein sequence ID" value="WTP50265.1"/>
    <property type="molecule type" value="Genomic_DNA"/>
</dbReference>
<sequence>MAAGSGVPARFDLPEIDAFSRPYWDAAADGRLLLRRCGACGRAHHYPREFCPHCWSEAVTWERASGRATLYTWSVVHRNDLPPFGARTPYVAAVVDLAEGPRMMTEVVECGEADLRVGMALEVTFRAEAEAEAGRAQGGAAGEAKGGAAGAVVVPVFRPDPSSGSGVGRC</sequence>
<organism evidence="3 4">
    <name type="scientific">Streptomyces tauricus</name>
    <dbReference type="NCBI Taxonomy" id="68274"/>
    <lineage>
        <taxon>Bacteria</taxon>
        <taxon>Bacillati</taxon>
        <taxon>Actinomycetota</taxon>
        <taxon>Actinomycetes</taxon>
        <taxon>Kitasatosporales</taxon>
        <taxon>Streptomycetaceae</taxon>
        <taxon>Streptomyces</taxon>
        <taxon>Streptomyces aurantiacus group</taxon>
    </lineage>
</organism>
<feature type="domain" description="ChsH2 rubredoxin-like zinc ribbon" evidence="2">
    <location>
        <begin position="24"/>
        <end position="59"/>
    </location>
</feature>
<protein>
    <submittedName>
        <fullName evidence="3">Zn-ribbon domain-containing OB-fold protein</fullName>
    </submittedName>
</protein>
<dbReference type="PANTHER" id="PTHR34075">
    <property type="entry name" value="BLR3430 PROTEIN"/>
    <property type="match status" value="1"/>
</dbReference>
<dbReference type="Pfam" id="PF12172">
    <property type="entry name" value="zf-ChsH2"/>
    <property type="match status" value="1"/>
</dbReference>
<feature type="domain" description="ChsH2 C-terminal OB-fold" evidence="1">
    <location>
        <begin position="61"/>
        <end position="126"/>
    </location>
</feature>
<dbReference type="Pfam" id="PF01796">
    <property type="entry name" value="OB_ChsH2_C"/>
    <property type="match status" value="1"/>
</dbReference>
<evidence type="ECO:0000259" key="2">
    <source>
        <dbReference type="Pfam" id="PF12172"/>
    </source>
</evidence>
<evidence type="ECO:0000259" key="1">
    <source>
        <dbReference type="Pfam" id="PF01796"/>
    </source>
</evidence>
<evidence type="ECO:0000313" key="3">
    <source>
        <dbReference type="EMBL" id="WTP50265.1"/>
    </source>
</evidence>
<reference evidence="3" key="1">
    <citation type="submission" date="2022-10" db="EMBL/GenBank/DDBJ databases">
        <title>The complete genomes of actinobacterial strains from the NBC collection.</title>
        <authorList>
            <person name="Joergensen T.S."/>
            <person name="Alvarez Arevalo M."/>
            <person name="Sterndorff E.B."/>
            <person name="Faurdal D."/>
            <person name="Vuksanovic O."/>
            <person name="Mourched A.-S."/>
            <person name="Charusanti P."/>
            <person name="Shaw S."/>
            <person name="Blin K."/>
            <person name="Weber T."/>
        </authorList>
    </citation>
    <scope>NUCLEOTIDE SEQUENCE</scope>
    <source>
        <strain evidence="3">NBC_00189</strain>
    </source>
</reference>
<dbReference type="InterPro" id="IPR052513">
    <property type="entry name" value="Thioester_dehydratase-like"/>
</dbReference>
<gene>
    <name evidence="3" type="ORF">OG288_19295</name>
</gene>
<dbReference type="InterPro" id="IPR002878">
    <property type="entry name" value="ChsH2_C"/>
</dbReference>
<dbReference type="Gene3D" id="6.10.30.10">
    <property type="match status" value="1"/>
</dbReference>
<accession>A0ABZ1JKG5</accession>
<keyword evidence="4" id="KW-1185">Reference proteome</keyword>
<dbReference type="RefSeq" id="WP_328937929.1">
    <property type="nucleotide sequence ID" value="NZ_CP108133.1"/>
</dbReference>
<proteinExistence type="predicted"/>
<dbReference type="InterPro" id="IPR022002">
    <property type="entry name" value="ChsH2_Znr"/>
</dbReference>
<dbReference type="InterPro" id="IPR012340">
    <property type="entry name" value="NA-bd_OB-fold"/>
</dbReference>
<dbReference type="Proteomes" id="UP001432166">
    <property type="component" value="Chromosome"/>
</dbReference>
<name>A0ABZ1JKG5_9ACTN</name>